<dbReference type="GO" id="GO:0030247">
    <property type="term" value="F:polysaccharide binding"/>
    <property type="evidence" value="ECO:0007669"/>
    <property type="project" value="InterPro"/>
</dbReference>
<evidence type="ECO:0000256" key="4">
    <source>
        <dbReference type="SAM" id="SignalP"/>
    </source>
</evidence>
<feature type="domain" description="Wall-associated receptor kinase galacturonan-binding" evidence="5">
    <location>
        <begin position="37"/>
        <end position="97"/>
    </location>
</feature>
<dbReference type="PANTHER" id="PTHR33491">
    <property type="entry name" value="OSJNBA0016N04.9 PROTEIN"/>
    <property type="match status" value="1"/>
</dbReference>
<gene>
    <name evidence="6" type="ORF">EJB05_39936</name>
</gene>
<name>A0A5J9TYW7_9POAL</name>
<evidence type="ECO:0000313" key="6">
    <source>
        <dbReference type="EMBL" id="TVU16377.1"/>
    </source>
</evidence>
<dbReference type="GO" id="GO:0016020">
    <property type="term" value="C:membrane"/>
    <property type="evidence" value="ECO:0007669"/>
    <property type="project" value="UniProtKB-SubCell"/>
</dbReference>
<evidence type="ECO:0000259" key="5">
    <source>
        <dbReference type="Pfam" id="PF13947"/>
    </source>
</evidence>
<dbReference type="AlphaFoldDB" id="A0A5J9TYW7"/>
<feature type="non-terminal residue" evidence="6">
    <location>
        <position position="1"/>
    </location>
</feature>
<keyword evidence="7" id="KW-1185">Reference proteome</keyword>
<keyword evidence="2 4" id="KW-0732">Signal</keyword>
<feature type="chain" id="PRO_5023920138" description="Wall-associated receptor kinase galacturonan-binding domain-containing protein" evidence="4">
    <location>
        <begin position="30"/>
        <end position="503"/>
    </location>
</feature>
<dbReference type="EMBL" id="RWGY01000031">
    <property type="protein sequence ID" value="TVU16377.1"/>
    <property type="molecule type" value="Genomic_DNA"/>
</dbReference>
<proteinExistence type="predicted"/>
<dbReference type="InterPro" id="IPR025287">
    <property type="entry name" value="WAK_GUB"/>
</dbReference>
<reference evidence="6 7" key="1">
    <citation type="journal article" date="2019" name="Sci. Rep.">
        <title>A high-quality genome of Eragrostis curvula grass provides insights into Poaceae evolution and supports new strategies to enhance forage quality.</title>
        <authorList>
            <person name="Carballo J."/>
            <person name="Santos B.A.C.M."/>
            <person name="Zappacosta D."/>
            <person name="Garbus I."/>
            <person name="Selva J.P."/>
            <person name="Gallo C.A."/>
            <person name="Diaz A."/>
            <person name="Albertini E."/>
            <person name="Caccamo M."/>
            <person name="Echenique V."/>
        </authorList>
    </citation>
    <scope>NUCLEOTIDE SEQUENCE [LARGE SCALE GENOMIC DNA]</scope>
    <source>
        <strain evidence="7">cv. Victoria</strain>
        <tissue evidence="6">Leaf</tissue>
    </source>
</reference>
<comment type="subcellular location">
    <subcellularLocation>
        <location evidence="1">Membrane</location>
        <topology evidence="1">Single-pass membrane protein</topology>
    </subcellularLocation>
</comment>
<dbReference type="Pfam" id="PF13947">
    <property type="entry name" value="GUB_WAK_bind"/>
    <property type="match status" value="1"/>
</dbReference>
<sequence>MASAISSRQATIGAAMGALIFQLLTSGLAGPIALPGCPESCGNISVPYPFGIGEGCFYEGFSLTCNDNERLRLPKLFMGDGVEVLDISLPDGTVRINSNLLLADSTEFNGTWSGLPAPGPFNVSSVHNWFVAIGCNILAQLLPLGSATPTSSCAAMCADSLNHEADSICSPIDRCRTPILQSAPSYSIKVTQLVSAATDSPQENGSLAAFIVQKTWFGMYEFSINLMYGQPFMLQSVPVVLEWTVDSNWRCNGSNITIGDEVRRLCSCSEGYDGNPYLVDGCQDPLIVEEEGTEDAEVVARLAEACLSLKGEERPTMRQVETTLEDVQASNINSQINRTRKNAPNGKSYSGSKGGEGTRQYRVGVNEETRESTLRRRHLGQSWKRRNSPVVKYNVPVLDVSLPNGTARIHSRALNASSSLQFNCSWSAGPLAVSTGYNVFVAMPMGCNLLAHLIVANHDLFTPRRPRGFVSICAALCLDGLRGQSSIENTSWSGEACRRMSIS</sequence>
<comment type="caution">
    <text evidence="6">The sequence shown here is derived from an EMBL/GenBank/DDBJ whole genome shotgun (WGS) entry which is preliminary data.</text>
</comment>
<evidence type="ECO:0000256" key="3">
    <source>
        <dbReference type="SAM" id="MobiDB-lite"/>
    </source>
</evidence>
<evidence type="ECO:0000256" key="2">
    <source>
        <dbReference type="ARBA" id="ARBA00022729"/>
    </source>
</evidence>
<evidence type="ECO:0000313" key="7">
    <source>
        <dbReference type="Proteomes" id="UP000324897"/>
    </source>
</evidence>
<dbReference type="Proteomes" id="UP000324897">
    <property type="component" value="Unassembled WGS sequence"/>
</dbReference>
<feature type="region of interest" description="Disordered" evidence="3">
    <location>
        <begin position="338"/>
        <end position="359"/>
    </location>
</feature>
<feature type="signal peptide" evidence="4">
    <location>
        <begin position="1"/>
        <end position="29"/>
    </location>
</feature>
<organism evidence="6 7">
    <name type="scientific">Eragrostis curvula</name>
    <name type="common">weeping love grass</name>
    <dbReference type="NCBI Taxonomy" id="38414"/>
    <lineage>
        <taxon>Eukaryota</taxon>
        <taxon>Viridiplantae</taxon>
        <taxon>Streptophyta</taxon>
        <taxon>Embryophyta</taxon>
        <taxon>Tracheophyta</taxon>
        <taxon>Spermatophyta</taxon>
        <taxon>Magnoliopsida</taxon>
        <taxon>Liliopsida</taxon>
        <taxon>Poales</taxon>
        <taxon>Poaceae</taxon>
        <taxon>PACMAD clade</taxon>
        <taxon>Chloridoideae</taxon>
        <taxon>Eragrostideae</taxon>
        <taxon>Eragrostidinae</taxon>
        <taxon>Eragrostis</taxon>
    </lineage>
</organism>
<dbReference type="OrthoDB" id="4062651at2759"/>
<protein>
    <recommendedName>
        <fullName evidence="5">Wall-associated receptor kinase galacturonan-binding domain-containing protein</fullName>
    </recommendedName>
</protein>
<dbReference type="Gramene" id="TVU16377">
    <property type="protein sequence ID" value="TVU16377"/>
    <property type="gene ID" value="EJB05_39936"/>
</dbReference>
<accession>A0A5J9TYW7</accession>
<evidence type="ECO:0000256" key="1">
    <source>
        <dbReference type="ARBA" id="ARBA00004167"/>
    </source>
</evidence>